<evidence type="ECO:0000313" key="1">
    <source>
        <dbReference type="EMBL" id="SCG34702.1"/>
    </source>
</evidence>
<protein>
    <submittedName>
        <fullName evidence="1">Uncharacterized protein</fullName>
    </submittedName>
</protein>
<name>A0A1C5GLU7_9ACTN</name>
<dbReference type="Proteomes" id="UP000199360">
    <property type="component" value="Unassembled WGS sequence"/>
</dbReference>
<accession>A0A1C5GLU7</accession>
<dbReference type="AlphaFoldDB" id="A0A1C5GLU7"/>
<proteinExistence type="predicted"/>
<evidence type="ECO:0000313" key="2">
    <source>
        <dbReference type="Proteomes" id="UP000199360"/>
    </source>
</evidence>
<dbReference type="STRING" id="745366.GA0070213_101266"/>
<organism evidence="1 2">
    <name type="scientific">Micromonospora humi</name>
    <dbReference type="NCBI Taxonomy" id="745366"/>
    <lineage>
        <taxon>Bacteria</taxon>
        <taxon>Bacillati</taxon>
        <taxon>Actinomycetota</taxon>
        <taxon>Actinomycetes</taxon>
        <taxon>Micromonosporales</taxon>
        <taxon>Micromonosporaceae</taxon>
        <taxon>Micromonospora</taxon>
    </lineage>
</organism>
<reference evidence="2" key="1">
    <citation type="submission" date="2016-06" db="EMBL/GenBank/DDBJ databases">
        <authorList>
            <person name="Varghese N."/>
            <person name="Submissions Spin"/>
        </authorList>
    </citation>
    <scope>NUCLEOTIDE SEQUENCE [LARGE SCALE GENOMIC DNA]</scope>
    <source>
        <strain evidence="2">DSM 45647</strain>
    </source>
</reference>
<dbReference type="EMBL" id="FMDM01000001">
    <property type="protein sequence ID" value="SCG34702.1"/>
    <property type="molecule type" value="Genomic_DNA"/>
</dbReference>
<keyword evidence="2" id="KW-1185">Reference proteome</keyword>
<gene>
    <name evidence="1" type="ORF">GA0070213_101266</name>
</gene>
<sequence>MLIAGSVPVTSVMAELGAERSLFHSEADFQHAFAWTLRQLDGALQVRLAVRQEQNEHLDLLCHGPGGRTAIELTYVTIRWNGTDPHTGEEYGLRSHTAAEIVRNRFVADVERLEQLCRPGAAGTTGLALLLTNDHALWRAPAVDQPTRDREFRLHDGRRLTGVLRWGVDGRYFPPNERQLSGDYRLDWQDFTELPGRHGRFRWLAVPVAGRD</sequence>